<dbReference type="EMBL" id="BPLQ01013371">
    <property type="protein sequence ID" value="GIY71645.1"/>
    <property type="molecule type" value="Genomic_DNA"/>
</dbReference>
<dbReference type="Proteomes" id="UP001054837">
    <property type="component" value="Unassembled WGS sequence"/>
</dbReference>
<dbReference type="AlphaFoldDB" id="A0AAV4VNZ1"/>
<accession>A0AAV4VNZ1</accession>
<proteinExistence type="predicted"/>
<keyword evidence="2" id="KW-1185">Reference proteome</keyword>
<name>A0AAV4VNZ1_9ARAC</name>
<sequence>MQKKSITCAFPPHFHLKSSRAISKTTKQDGTDRHRLQSITLTNPIPIGNSIQSRQCNSKPSVSRVQAAAQQHTRGVSVALTEKDT</sequence>
<evidence type="ECO:0000313" key="2">
    <source>
        <dbReference type="Proteomes" id="UP001054837"/>
    </source>
</evidence>
<evidence type="ECO:0000313" key="1">
    <source>
        <dbReference type="EMBL" id="GIY71645.1"/>
    </source>
</evidence>
<gene>
    <name evidence="1" type="ORF">CDAR_259531</name>
</gene>
<organism evidence="1 2">
    <name type="scientific">Caerostris darwini</name>
    <dbReference type="NCBI Taxonomy" id="1538125"/>
    <lineage>
        <taxon>Eukaryota</taxon>
        <taxon>Metazoa</taxon>
        <taxon>Ecdysozoa</taxon>
        <taxon>Arthropoda</taxon>
        <taxon>Chelicerata</taxon>
        <taxon>Arachnida</taxon>
        <taxon>Araneae</taxon>
        <taxon>Araneomorphae</taxon>
        <taxon>Entelegynae</taxon>
        <taxon>Araneoidea</taxon>
        <taxon>Araneidae</taxon>
        <taxon>Caerostris</taxon>
    </lineage>
</organism>
<protein>
    <submittedName>
        <fullName evidence="1">Uncharacterized protein</fullName>
    </submittedName>
</protein>
<reference evidence="1 2" key="1">
    <citation type="submission" date="2021-06" db="EMBL/GenBank/DDBJ databases">
        <title>Caerostris darwini draft genome.</title>
        <authorList>
            <person name="Kono N."/>
            <person name="Arakawa K."/>
        </authorList>
    </citation>
    <scope>NUCLEOTIDE SEQUENCE [LARGE SCALE GENOMIC DNA]</scope>
</reference>
<comment type="caution">
    <text evidence="1">The sequence shown here is derived from an EMBL/GenBank/DDBJ whole genome shotgun (WGS) entry which is preliminary data.</text>
</comment>